<name>I3T091_LOTJA</name>
<accession>I3T091</accession>
<evidence type="ECO:0000256" key="5">
    <source>
        <dbReference type="ARBA" id="ARBA00023242"/>
    </source>
</evidence>
<dbReference type="Pfam" id="PF05705">
    <property type="entry name" value="DUF829"/>
    <property type="match status" value="1"/>
</dbReference>
<evidence type="ECO:0000256" key="6">
    <source>
        <dbReference type="ARBA" id="ARBA00034303"/>
    </source>
</evidence>
<evidence type="ECO:0000256" key="4">
    <source>
        <dbReference type="ARBA" id="ARBA00023136"/>
    </source>
</evidence>
<reference evidence="7" key="1">
    <citation type="submission" date="2012-05" db="EMBL/GenBank/DDBJ databases">
        <authorList>
            <person name="Krishnakumar V."/>
            <person name="Cheung F."/>
            <person name="Xiao Y."/>
            <person name="Chan A."/>
            <person name="Moskal W.A."/>
            <person name="Town C.D."/>
        </authorList>
    </citation>
    <scope>NUCLEOTIDE SEQUENCE</scope>
</reference>
<dbReference type="SUPFAM" id="SSF53474">
    <property type="entry name" value="alpha/beta-Hydrolases"/>
    <property type="match status" value="1"/>
</dbReference>
<evidence type="ECO:0000256" key="3">
    <source>
        <dbReference type="ARBA" id="ARBA00022989"/>
    </source>
</evidence>
<keyword evidence="3" id="KW-1133">Transmembrane helix</keyword>
<sequence>MLVDHLADWLEGENEKNLVFHTFSNTGWLTYGVMLEQFQKQDPSIMGRIRGCIVDSAPVANSDPEVWASGFSAVFLKKNSVATKGRVFSDESGIKVSINSDAVAGPKPAATEAALLLILKKFFEVILYLPTVNRRLSDVLSMLSSKQPSCPQLYMYSSADRVIPADSVESFVEAQRRAGHDVRACNFVSLPHVDHFRNDPKLYTFQLSQFLEECVH</sequence>
<dbReference type="PANTHER" id="PTHR12265">
    <property type="entry name" value="TRANSMEMBRANE PROTEIN 53"/>
    <property type="match status" value="1"/>
</dbReference>
<evidence type="ECO:0000256" key="1">
    <source>
        <dbReference type="ARBA" id="ARBA00007387"/>
    </source>
</evidence>
<evidence type="ECO:0000256" key="2">
    <source>
        <dbReference type="ARBA" id="ARBA00022692"/>
    </source>
</evidence>
<dbReference type="EMBL" id="BT146139">
    <property type="protein sequence ID" value="AFK45933.1"/>
    <property type="molecule type" value="mRNA"/>
</dbReference>
<keyword evidence="4" id="KW-0472">Membrane</keyword>
<keyword evidence="5" id="KW-0539">Nucleus</keyword>
<keyword evidence="2" id="KW-0812">Transmembrane</keyword>
<proteinExistence type="evidence at transcript level"/>
<protein>
    <submittedName>
        <fullName evidence="7">Uncharacterized protein</fullName>
    </submittedName>
</protein>
<comment type="subcellular location">
    <subcellularLocation>
        <location evidence="6">Nucleus outer membrane</location>
        <topology evidence="6">Single-pass membrane protein</topology>
    </subcellularLocation>
</comment>
<dbReference type="Gene3D" id="3.40.50.1820">
    <property type="entry name" value="alpha/beta hydrolase"/>
    <property type="match status" value="1"/>
</dbReference>
<evidence type="ECO:0000313" key="7">
    <source>
        <dbReference type="EMBL" id="AFK45933.1"/>
    </source>
</evidence>
<dbReference type="InterPro" id="IPR029058">
    <property type="entry name" value="AB_hydrolase_fold"/>
</dbReference>
<dbReference type="PANTHER" id="PTHR12265:SF30">
    <property type="entry name" value="TRANSMEMBRANE PROTEIN 53"/>
    <property type="match status" value="1"/>
</dbReference>
<dbReference type="GO" id="GO:0005640">
    <property type="term" value="C:nuclear outer membrane"/>
    <property type="evidence" value="ECO:0007669"/>
    <property type="project" value="UniProtKB-SubCell"/>
</dbReference>
<organism evidence="7">
    <name type="scientific">Lotus japonicus</name>
    <name type="common">Lotus corniculatus var. japonicus</name>
    <dbReference type="NCBI Taxonomy" id="34305"/>
    <lineage>
        <taxon>Eukaryota</taxon>
        <taxon>Viridiplantae</taxon>
        <taxon>Streptophyta</taxon>
        <taxon>Embryophyta</taxon>
        <taxon>Tracheophyta</taxon>
        <taxon>Spermatophyta</taxon>
        <taxon>Magnoliopsida</taxon>
        <taxon>eudicotyledons</taxon>
        <taxon>Gunneridae</taxon>
        <taxon>Pentapetalae</taxon>
        <taxon>rosids</taxon>
        <taxon>fabids</taxon>
        <taxon>Fabales</taxon>
        <taxon>Fabaceae</taxon>
        <taxon>Papilionoideae</taxon>
        <taxon>50 kb inversion clade</taxon>
        <taxon>NPAAA clade</taxon>
        <taxon>Hologalegina</taxon>
        <taxon>robinioid clade</taxon>
        <taxon>Loteae</taxon>
        <taxon>Lotus</taxon>
    </lineage>
</organism>
<dbReference type="InterPro" id="IPR008547">
    <property type="entry name" value="DUF829_TMEM53"/>
</dbReference>
<comment type="similarity">
    <text evidence="1">Belongs to the TMEM53 family.</text>
</comment>
<dbReference type="AlphaFoldDB" id="I3T091"/>